<dbReference type="Pfam" id="PF13365">
    <property type="entry name" value="Trypsin_2"/>
    <property type="match status" value="1"/>
</dbReference>
<feature type="domain" description="PDZ" evidence="5">
    <location>
        <begin position="304"/>
        <end position="405"/>
    </location>
</feature>
<dbReference type="Gene3D" id="2.40.10.120">
    <property type="match status" value="1"/>
</dbReference>
<accession>A0A139LQW1</accession>
<dbReference type="SUPFAM" id="SSF50156">
    <property type="entry name" value="PDZ domain-like"/>
    <property type="match status" value="2"/>
</dbReference>
<dbReference type="InterPro" id="IPR009003">
    <property type="entry name" value="Peptidase_S1_PA"/>
</dbReference>
<dbReference type="PATRIC" id="fig|329854.7.peg.1175"/>
<dbReference type="Proteomes" id="UP000070319">
    <property type="component" value="Unassembled WGS sequence"/>
</dbReference>
<evidence type="ECO:0000256" key="2">
    <source>
        <dbReference type="ARBA" id="ARBA00022670"/>
    </source>
</evidence>
<dbReference type="PRINTS" id="PR00834">
    <property type="entry name" value="PROTEASES2C"/>
</dbReference>
<keyword evidence="3" id="KW-0378">Hydrolase</keyword>
<evidence type="ECO:0000256" key="4">
    <source>
        <dbReference type="ARBA" id="ARBA00022825"/>
    </source>
</evidence>
<evidence type="ECO:0000313" key="7">
    <source>
        <dbReference type="Proteomes" id="UP000070319"/>
    </source>
</evidence>
<name>A0A139LQW1_9BACE</name>
<evidence type="ECO:0000256" key="3">
    <source>
        <dbReference type="ARBA" id="ARBA00022801"/>
    </source>
</evidence>
<sequence>MKQTTKNILGVAAIVLLSSGVAGLTTYKMLQKNMPADSTSAFNEMFQQNPNVRLASYNAVDAQPVDLTQAAENSVHAVVHIRSTQTSKVQEVEVRDPFSDFFGEFFGGRGGTQRRQVQTPERTGFGSGVIISKDGYIVTNNHVIAGADEISVTLNDNRQLKGRIIGTDEVTDLALIKIEGDDFPTIPVGDSDALKVGEWVLAVGNPFNLTSTVTAGIVSAKARSLGMGQQTGTESIESYIQTDAAINQGNSGGALVNARGELIGINAALFSPTGSNTGYGFAIPTSIMKKVVADLKQFGTVQRVKLGVAVTPLVEEPGDTQRAIDKSGKKLSEYKKEAREKSGVVDGLLVGEIVEGSSAAGADIKVDDVLIGIDDKPIHKFADLQEALAKHRPGDKVKVKLIRDKKEKTVEVTLKNEQGTTKVVKDAGMDILGAAFRPIPDELKKQLNLGYGLEVTGVNSGKMGAAGIRKGFIILKANGVQMRTVEDLEKVMKEATKSPDQVLFITGMFPSGKRANYAVDLTQE</sequence>
<dbReference type="GO" id="GO:0004252">
    <property type="term" value="F:serine-type endopeptidase activity"/>
    <property type="evidence" value="ECO:0007669"/>
    <property type="project" value="InterPro"/>
</dbReference>
<reference evidence="6 7" key="1">
    <citation type="submission" date="2016-02" db="EMBL/GenBank/DDBJ databases">
        <authorList>
            <person name="Wen L."/>
            <person name="He K."/>
            <person name="Yang H."/>
        </authorList>
    </citation>
    <scope>NUCLEOTIDE SEQUENCE [LARGE SCALE GENOMIC DNA]</scope>
    <source>
        <strain evidence="6 7">KLE1704</strain>
    </source>
</reference>
<dbReference type="InterPro" id="IPR036034">
    <property type="entry name" value="PDZ_sf"/>
</dbReference>
<gene>
    <name evidence="6" type="ORF">HMPREF2531_01164</name>
</gene>
<keyword evidence="4" id="KW-0720">Serine protease</keyword>
<dbReference type="PANTHER" id="PTHR22939">
    <property type="entry name" value="SERINE PROTEASE FAMILY S1C HTRA-RELATED"/>
    <property type="match status" value="1"/>
</dbReference>
<dbReference type="Pfam" id="PF13180">
    <property type="entry name" value="PDZ_2"/>
    <property type="match status" value="1"/>
</dbReference>
<comment type="similarity">
    <text evidence="1">Belongs to the peptidase S1C family.</text>
</comment>
<proteinExistence type="inferred from homology"/>
<feature type="domain" description="PDZ" evidence="5">
    <location>
        <begin position="430"/>
        <end position="508"/>
    </location>
</feature>
<dbReference type="PANTHER" id="PTHR22939:SF129">
    <property type="entry name" value="SERINE PROTEASE HTRA2, MITOCHONDRIAL"/>
    <property type="match status" value="1"/>
</dbReference>
<dbReference type="AlphaFoldDB" id="A0A139LQW1"/>
<dbReference type="InterPro" id="IPR001478">
    <property type="entry name" value="PDZ"/>
</dbReference>
<dbReference type="InterPro" id="IPR001940">
    <property type="entry name" value="Peptidase_S1C"/>
</dbReference>
<dbReference type="FunFam" id="2.40.10.10:FF:000001">
    <property type="entry name" value="Periplasmic serine protease DegS"/>
    <property type="match status" value="1"/>
</dbReference>
<dbReference type="GO" id="GO:0006508">
    <property type="term" value="P:proteolysis"/>
    <property type="evidence" value="ECO:0007669"/>
    <property type="project" value="UniProtKB-KW"/>
</dbReference>
<dbReference type="EMBL" id="LTDF01000049">
    <property type="protein sequence ID" value="KXT53857.1"/>
    <property type="molecule type" value="Genomic_DNA"/>
</dbReference>
<dbReference type="RefSeq" id="WP_061434642.1">
    <property type="nucleotide sequence ID" value="NZ_KQ968681.1"/>
</dbReference>
<dbReference type="Gene3D" id="2.30.42.10">
    <property type="match status" value="2"/>
</dbReference>
<evidence type="ECO:0000313" key="6">
    <source>
        <dbReference type="EMBL" id="KXT53857.1"/>
    </source>
</evidence>
<comment type="caution">
    <text evidence="6">The sequence shown here is derived from an EMBL/GenBank/DDBJ whole genome shotgun (WGS) entry which is preliminary data.</text>
</comment>
<protein>
    <submittedName>
        <fullName evidence="6">Peptidase Do</fullName>
    </submittedName>
</protein>
<evidence type="ECO:0000256" key="1">
    <source>
        <dbReference type="ARBA" id="ARBA00010541"/>
    </source>
</evidence>
<dbReference type="SMART" id="SM00228">
    <property type="entry name" value="PDZ"/>
    <property type="match status" value="2"/>
</dbReference>
<keyword evidence="2" id="KW-0645">Protease</keyword>
<dbReference type="SUPFAM" id="SSF50494">
    <property type="entry name" value="Trypsin-like serine proteases"/>
    <property type="match status" value="1"/>
</dbReference>
<evidence type="ECO:0000259" key="5">
    <source>
        <dbReference type="SMART" id="SM00228"/>
    </source>
</evidence>
<organism evidence="6">
    <name type="scientific">Bacteroides intestinalis</name>
    <dbReference type="NCBI Taxonomy" id="329854"/>
    <lineage>
        <taxon>Bacteria</taxon>
        <taxon>Pseudomonadati</taxon>
        <taxon>Bacteroidota</taxon>
        <taxon>Bacteroidia</taxon>
        <taxon>Bacteroidales</taxon>
        <taxon>Bacteroidaceae</taxon>
        <taxon>Bacteroides</taxon>
    </lineage>
</organism>